<dbReference type="PROSITE" id="PS51257">
    <property type="entry name" value="PROKAR_LIPOPROTEIN"/>
    <property type="match status" value="1"/>
</dbReference>
<accession>I4AQ88</accession>
<evidence type="ECO:0000256" key="1">
    <source>
        <dbReference type="SAM" id="SignalP"/>
    </source>
</evidence>
<dbReference type="InterPro" id="IPR025634">
    <property type="entry name" value="DUF4292"/>
</dbReference>
<dbReference type="Proteomes" id="UP000006054">
    <property type="component" value="Chromosome"/>
</dbReference>
<dbReference type="Pfam" id="PF14125">
    <property type="entry name" value="DUF4292"/>
    <property type="match status" value="1"/>
</dbReference>
<dbReference type="eggNOG" id="COG2834">
    <property type="taxonomic scope" value="Bacteria"/>
</dbReference>
<name>I4AQ88_BERLS</name>
<evidence type="ECO:0000313" key="2">
    <source>
        <dbReference type="EMBL" id="AFM06123.1"/>
    </source>
</evidence>
<evidence type="ECO:0000313" key="3">
    <source>
        <dbReference type="Proteomes" id="UP000006054"/>
    </source>
</evidence>
<gene>
    <name evidence="2" type="ordered locus">Fleli_3817</name>
</gene>
<dbReference type="OrthoDB" id="849114at2"/>
<evidence type="ECO:0008006" key="4">
    <source>
        <dbReference type="Google" id="ProtNLM"/>
    </source>
</evidence>
<reference evidence="3" key="1">
    <citation type="submission" date="2012-06" db="EMBL/GenBank/DDBJ databases">
        <title>The complete genome of Flexibacter litoralis DSM 6794.</title>
        <authorList>
            <person name="Lucas S."/>
            <person name="Copeland A."/>
            <person name="Lapidus A."/>
            <person name="Glavina del Rio T."/>
            <person name="Dalin E."/>
            <person name="Tice H."/>
            <person name="Bruce D."/>
            <person name="Goodwin L."/>
            <person name="Pitluck S."/>
            <person name="Peters L."/>
            <person name="Ovchinnikova G."/>
            <person name="Lu M."/>
            <person name="Kyrpides N."/>
            <person name="Mavromatis K."/>
            <person name="Ivanova N."/>
            <person name="Brettin T."/>
            <person name="Detter J.C."/>
            <person name="Han C."/>
            <person name="Larimer F."/>
            <person name="Land M."/>
            <person name="Hauser L."/>
            <person name="Markowitz V."/>
            <person name="Cheng J.-F."/>
            <person name="Hugenholtz P."/>
            <person name="Woyke T."/>
            <person name="Wu D."/>
            <person name="Spring S."/>
            <person name="Lang E."/>
            <person name="Kopitz M."/>
            <person name="Brambilla E."/>
            <person name="Klenk H.-P."/>
            <person name="Eisen J.A."/>
        </authorList>
    </citation>
    <scope>NUCLEOTIDE SEQUENCE [LARGE SCALE GENOMIC DNA]</scope>
    <source>
        <strain evidence="3">ATCC 23117 / DSM 6794 / NBRC 15988 / NCIMB 1366 / Sio-4</strain>
    </source>
</reference>
<sequence length="258" mass="29632" precursor="true">MKGTSFFRLFLGIICSSFLFSACQKGVSTPAELTKKYGVESFDFTFLSTKSHLSFQNQKQELGSNVDIRMAKDSLIWLSARPAFGIEAARLLIRTDSAFMVNRLEKSYIALDIQSLSKQVNFDGDFKTLQALFLGNVPPLDQSVTPEKQEKFFVLKQMYELFKTSMYVSRENKKLSKMAVQENDGMNSLFIDYSNFQTLDKQKIPFKVNAVANFFNQKENKTDQTKIEIEHKRINFENSDLSFPFSIPSNYAKKELNK</sequence>
<feature type="signal peptide" evidence="1">
    <location>
        <begin position="1"/>
        <end position="21"/>
    </location>
</feature>
<dbReference type="EMBL" id="CP003345">
    <property type="protein sequence ID" value="AFM06123.1"/>
    <property type="molecule type" value="Genomic_DNA"/>
</dbReference>
<proteinExistence type="predicted"/>
<keyword evidence="1" id="KW-0732">Signal</keyword>
<dbReference type="HOGENOM" id="CLU_079899_0_0_10"/>
<dbReference type="KEGG" id="fli:Fleli_3817"/>
<dbReference type="PATRIC" id="fig|880071.3.peg.3820"/>
<dbReference type="RefSeq" id="WP_014799546.1">
    <property type="nucleotide sequence ID" value="NC_018018.1"/>
</dbReference>
<dbReference type="AlphaFoldDB" id="I4AQ88"/>
<organism evidence="2 3">
    <name type="scientific">Bernardetia litoralis (strain ATCC 23117 / DSM 6794 / NBRC 15988 / NCIMB 1366 / Fx l1 / Sio-4)</name>
    <name type="common">Flexibacter litoralis</name>
    <dbReference type="NCBI Taxonomy" id="880071"/>
    <lineage>
        <taxon>Bacteria</taxon>
        <taxon>Pseudomonadati</taxon>
        <taxon>Bacteroidota</taxon>
        <taxon>Cytophagia</taxon>
        <taxon>Cytophagales</taxon>
        <taxon>Bernardetiaceae</taxon>
        <taxon>Bernardetia</taxon>
    </lineage>
</organism>
<protein>
    <recommendedName>
        <fullName evidence="4">DUF4292 domain-containing protein</fullName>
    </recommendedName>
</protein>
<feature type="chain" id="PRO_5003685601" description="DUF4292 domain-containing protein" evidence="1">
    <location>
        <begin position="22"/>
        <end position="258"/>
    </location>
</feature>
<keyword evidence="3" id="KW-1185">Reference proteome</keyword>
<dbReference type="STRING" id="880071.Fleli_3817"/>